<dbReference type="GO" id="GO:0031267">
    <property type="term" value="F:small GTPase binding"/>
    <property type="evidence" value="ECO:0007669"/>
    <property type="project" value="TreeGrafter"/>
</dbReference>
<dbReference type="Proteomes" id="UP000194236">
    <property type="component" value="Unassembled WGS sequence"/>
</dbReference>
<dbReference type="InterPro" id="IPR000195">
    <property type="entry name" value="Rab-GAP-TBC_dom"/>
</dbReference>
<dbReference type="InterPro" id="IPR035969">
    <property type="entry name" value="Rab-GAP_TBC_sf"/>
</dbReference>
<accession>A0A1Y3BLH9</accession>
<dbReference type="FunFam" id="1.10.8.270:FF:000001">
    <property type="entry name" value="TBC1 domain family member 1"/>
    <property type="match status" value="1"/>
</dbReference>
<dbReference type="Gene3D" id="1.10.472.80">
    <property type="entry name" value="Ypt/Rab-GAP domain of gyp1p, domain 3"/>
    <property type="match status" value="1"/>
</dbReference>
<keyword evidence="6" id="KW-1185">Reference proteome</keyword>
<dbReference type="Pfam" id="PF12473">
    <property type="entry name" value="DUF3694"/>
    <property type="match status" value="1"/>
</dbReference>
<evidence type="ECO:0000256" key="3">
    <source>
        <dbReference type="SAM" id="MobiDB-lite"/>
    </source>
</evidence>
<protein>
    <submittedName>
        <fullName evidence="5">Rab GTPase-activating protein 1-like protein</fullName>
    </submittedName>
</protein>
<gene>
    <name evidence="5" type="ORF">BLA29_000752</name>
</gene>
<dbReference type="SMART" id="SM00164">
    <property type="entry name" value="TBC"/>
    <property type="match status" value="1"/>
</dbReference>
<dbReference type="SUPFAM" id="SSF47923">
    <property type="entry name" value="Ypt/Rab-GAP domain of gyp1p"/>
    <property type="match status" value="2"/>
</dbReference>
<keyword evidence="1" id="KW-0343">GTPase activation</keyword>
<dbReference type="PROSITE" id="PS50086">
    <property type="entry name" value="TBC_RABGAP"/>
    <property type="match status" value="1"/>
</dbReference>
<comment type="caution">
    <text evidence="5">The sequence shown here is derived from an EMBL/GenBank/DDBJ whole genome shotgun (WGS) entry which is preliminary data.</text>
</comment>
<dbReference type="GO" id="GO:0005096">
    <property type="term" value="F:GTPase activator activity"/>
    <property type="evidence" value="ECO:0007669"/>
    <property type="project" value="UniProtKB-KW"/>
</dbReference>
<dbReference type="AlphaFoldDB" id="A0A1Y3BLH9"/>
<feature type="region of interest" description="Disordered" evidence="3">
    <location>
        <begin position="885"/>
        <end position="910"/>
    </location>
</feature>
<evidence type="ECO:0000313" key="5">
    <source>
        <dbReference type="EMBL" id="OTF81820.1"/>
    </source>
</evidence>
<dbReference type="PANTHER" id="PTHR47219:SF9">
    <property type="entry name" value="GTPASE ACTIVATING PROTEIN AND CENTROSOME-ASSOCIATED, ISOFORM B"/>
    <property type="match status" value="1"/>
</dbReference>
<dbReference type="Gene3D" id="1.10.8.270">
    <property type="entry name" value="putative rabgap domain of human tbc1 domain family member 14 like domains"/>
    <property type="match status" value="1"/>
</dbReference>
<feature type="coiled-coil region" evidence="2">
    <location>
        <begin position="734"/>
        <end position="856"/>
    </location>
</feature>
<dbReference type="InterPro" id="IPR050302">
    <property type="entry name" value="Rab_GAP_TBC_domain"/>
</dbReference>
<proteinExistence type="predicted"/>
<dbReference type="FunFam" id="1.10.472.80:FF:000027">
    <property type="entry name" value="GTPase activating protein (Evi5)"/>
    <property type="match status" value="1"/>
</dbReference>
<name>A0A1Y3BLH9_EURMA</name>
<dbReference type="PANTHER" id="PTHR47219">
    <property type="entry name" value="RAB GTPASE-ACTIVATING PROTEIN 1-LIKE"/>
    <property type="match status" value="1"/>
</dbReference>
<organism evidence="5 6">
    <name type="scientific">Euroglyphus maynei</name>
    <name type="common">Mayne's house dust mite</name>
    <dbReference type="NCBI Taxonomy" id="6958"/>
    <lineage>
        <taxon>Eukaryota</taxon>
        <taxon>Metazoa</taxon>
        <taxon>Ecdysozoa</taxon>
        <taxon>Arthropoda</taxon>
        <taxon>Chelicerata</taxon>
        <taxon>Arachnida</taxon>
        <taxon>Acari</taxon>
        <taxon>Acariformes</taxon>
        <taxon>Sarcoptiformes</taxon>
        <taxon>Astigmata</taxon>
        <taxon>Psoroptidia</taxon>
        <taxon>Analgoidea</taxon>
        <taxon>Pyroglyphidae</taxon>
        <taxon>Pyroglyphinae</taxon>
        <taxon>Euroglyphus</taxon>
    </lineage>
</organism>
<feature type="compositionally biased region" description="Acidic residues" evidence="3">
    <location>
        <begin position="411"/>
        <end position="421"/>
    </location>
</feature>
<evidence type="ECO:0000256" key="1">
    <source>
        <dbReference type="ARBA" id="ARBA00022468"/>
    </source>
</evidence>
<evidence type="ECO:0000313" key="6">
    <source>
        <dbReference type="Proteomes" id="UP000194236"/>
    </source>
</evidence>
<dbReference type="OrthoDB" id="295078at2759"/>
<dbReference type="EMBL" id="MUJZ01011596">
    <property type="protein sequence ID" value="OTF81820.1"/>
    <property type="molecule type" value="Genomic_DNA"/>
</dbReference>
<dbReference type="InterPro" id="IPR022164">
    <property type="entry name" value="Kinesin-like"/>
</dbReference>
<dbReference type="Gene3D" id="1.10.10.750">
    <property type="entry name" value="Ypt/Rab-GAP domain of gyp1p, domain 1"/>
    <property type="match status" value="1"/>
</dbReference>
<feature type="domain" description="Rab-GAP TBC" evidence="4">
    <location>
        <begin position="469"/>
        <end position="656"/>
    </location>
</feature>
<evidence type="ECO:0000256" key="2">
    <source>
        <dbReference type="SAM" id="Coils"/>
    </source>
</evidence>
<reference evidence="5 6" key="1">
    <citation type="submission" date="2017-03" db="EMBL/GenBank/DDBJ databases">
        <title>Genome Survey of Euroglyphus maynei.</title>
        <authorList>
            <person name="Arlian L.G."/>
            <person name="Morgan M.S."/>
            <person name="Rider S.D."/>
        </authorList>
    </citation>
    <scope>NUCLEOTIDE SEQUENCE [LARGE SCALE GENOMIC DNA]</scope>
    <source>
        <strain evidence="5">Arlian Lab</strain>
        <tissue evidence="5">Whole body</tissue>
    </source>
</reference>
<keyword evidence="2" id="KW-0175">Coiled coil</keyword>
<dbReference type="Pfam" id="PF00566">
    <property type="entry name" value="RabGAP-TBC"/>
    <property type="match status" value="1"/>
</dbReference>
<sequence>MHQLKVNHELNTSIDLPQIMINIPHTINDFVRIDFVVDESRKRMENEELFSIIRKCNEEFFDHLHPNDEQTVRDSLLIHPIRILVNQLFLYRGQLNTPVERCLTMTTIFSQPSPPQTGKLQNRYQQCLIAQFESPAQVTDVLNVFRKLHGIMNQFQPLSTNTVISRVNEFKVVMNAEVEIQEEITEGKWQTCPREKDCFKIRTNVDKRIIINLQQDLTHHNFPMIRIERCFGMLLSPGRNVSPNQMVAIGLNSMSSSVPNPESTPTQPQWQIVASWIPTEIDSDHLNTETTRNSRVYFTIALDLILENIEEPIRFIFESKAKIIPTSISATEKFLKNLANLSKNSQRFMHESFSLIVRQRPDMHGRCIYEVISCLSSTQIAMQKQRLSLQLNLNKISESSKENSTPSSPLPEEEQHEDSDEPLQSGSGSVRRECSQNEIQAWHNIMEKWNKENLSVRPRQLASMTRRAGIPQALRPEIWQLLSRAHEIEEKILPKYKLFVTQESPYESIILRDISRTFTAHEKFRDSGSEQQESLFRICKAYSNYDAEIGYCQGLSYLIAALLLNMPEEQAFLVLVQIMYRYGLRDLFKSGLENLHCKFYQLERLLDEQIPELYCHFIDLHIEAHMYASQWFLTLFTTKFPLNVVFRIIDLFLLDEMDVILQIALGLLQMSKNDLLALDFEGVMKYFRVTLPKIYRVDDSAGELIRKSIKINVKKAKKYEAQYKEWREKNRDPLEILQTENKRLMQTVARLEQENDDQASELLGLCQSKLRMKTEVDRAEDKADTLNSLLLQTRTKLVDSEDDRKQLDEELKNLKDKYRHEIDRFELEAKNDRKIIEEYKQICRNYQEKYENCREASSRMMERILNEIKTCHDCTEIVSKIFRHSETEDSIDQNNQCSNGEQQEEQDQAKQELYRRIVDLESELIKTKIALAESEDRNGVGFYD</sequence>
<evidence type="ECO:0000259" key="4">
    <source>
        <dbReference type="PROSITE" id="PS50086"/>
    </source>
</evidence>
<feature type="region of interest" description="Disordered" evidence="3">
    <location>
        <begin position="398"/>
        <end position="432"/>
    </location>
</feature>